<feature type="compositionally biased region" description="Basic and acidic residues" evidence="1">
    <location>
        <begin position="46"/>
        <end position="55"/>
    </location>
</feature>
<evidence type="ECO:0000313" key="3">
    <source>
        <dbReference type="Proteomes" id="UP000265520"/>
    </source>
</evidence>
<organism evidence="2 3">
    <name type="scientific">Trifolium medium</name>
    <dbReference type="NCBI Taxonomy" id="97028"/>
    <lineage>
        <taxon>Eukaryota</taxon>
        <taxon>Viridiplantae</taxon>
        <taxon>Streptophyta</taxon>
        <taxon>Embryophyta</taxon>
        <taxon>Tracheophyta</taxon>
        <taxon>Spermatophyta</taxon>
        <taxon>Magnoliopsida</taxon>
        <taxon>eudicotyledons</taxon>
        <taxon>Gunneridae</taxon>
        <taxon>Pentapetalae</taxon>
        <taxon>rosids</taxon>
        <taxon>fabids</taxon>
        <taxon>Fabales</taxon>
        <taxon>Fabaceae</taxon>
        <taxon>Papilionoideae</taxon>
        <taxon>50 kb inversion clade</taxon>
        <taxon>NPAAA clade</taxon>
        <taxon>Hologalegina</taxon>
        <taxon>IRL clade</taxon>
        <taxon>Trifolieae</taxon>
        <taxon>Trifolium</taxon>
    </lineage>
</organism>
<feature type="compositionally biased region" description="Low complexity" evidence="1">
    <location>
        <begin position="20"/>
        <end position="36"/>
    </location>
</feature>
<evidence type="ECO:0000313" key="2">
    <source>
        <dbReference type="EMBL" id="MCI25390.1"/>
    </source>
</evidence>
<feature type="region of interest" description="Disordered" evidence="1">
    <location>
        <begin position="1"/>
        <end position="80"/>
    </location>
</feature>
<feature type="non-terminal residue" evidence="2">
    <location>
        <position position="149"/>
    </location>
</feature>
<accession>A0A392QP14</accession>
<protein>
    <submittedName>
        <fullName evidence="2">Uncharacterized protein</fullName>
    </submittedName>
</protein>
<feature type="non-terminal residue" evidence="2">
    <location>
        <position position="1"/>
    </location>
</feature>
<reference evidence="2 3" key="1">
    <citation type="journal article" date="2018" name="Front. Plant Sci.">
        <title>Red Clover (Trifolium pratense) and Zigzag Clover (T. medium) - A Picture of Genomic Similarities and Differences.</title>
        <authorList>
            <person name="Dluhosova J."/>
            <person name="Istvanek J."/>
            <person name="Nedelnik J."/>
            <person name="Repkova J."/>
        </authorList>
    </citation>
    <scope>NUCLEOTIDE SEQUENCE [LARGE SCALE GENOMIC DNA]</scope>
    <source>
        <strain evidence="3">cv. 10/8</strain>
        <tissue evidence="2">Leaf</tissue>
    </source>
</reference>
<dbReference type="AlphaFoldDB" id="A0A392QP14"/>
<comment type="caution">
    <text evidence="2">The sequence shown here is derived from an EMBL/GenBank/DDBJ whole genome shotgun (WGS) entry which is preliminary data.</text>
</comment>
<feature type="compositionally biased region" description="Basic residues" evidence="1">
    <location>
        <begin position="10"/>
        <end position="19"/>
    </location>
</feature>
<sequence length="149" mass="15855">EMTSATARLRQAKNAKKKAAAVLGTSSSIPSGTPSGHVSPAPSLEIIKEKRRRDEELEEVSSRKNQRVETAGGVAAGLHRLTPGQPADDFVLPPAFGHTPLFDGHTKVLVSDAERMILEDMGPASIRSEIANSSAAVFRLLEVVTFLNG</sequence>
<dbReference type="Proteomes" id="UP000265520">
    <property type="component" value="Unassembled WGS sequence"/>
</dbReference>
<dbReference type="EMBL" id="LXQA010146968">
    <property type="protein sequence ID" value="MCI25390.1"/>
    <property type="molecule type" value="Genomic_DNA"/>
</dbReference>
<name>A0A392QP14_9FABA</name>
<keyword evidence="3" id="KW-1185">Reference proteome</keyword>
<proteinExistence type="predicted"/>
<evidence type="ECO:0000256" key="1">
    <source>
        <dbReference type="SAM" id="MobiDB-lite"/>
    </source>
</evidence>